<dbReference type="InterPro" id="IPR021812">
    <property type="entry name" value="DUF3391"/>
</dbReference>
<dbReference type="PROSITE" id="PS51832">
    <property type="entry name" value="HD_GYP"/>
    <property type="match status" value="1"/>
</dbReference>
<evidence type="ECO:0000313" key="4">
    <source>
        <dbReference type="Proteomes" id="UP000430634"/>
    </source>
</evidence>
<dbReference type="SUPFAM" id="SSF109604">
    <property type="entry name" value="HD-domain/PDEase-like"/>
    <property type="match status" value="1"/>
</dbReference>
<reference evidence="5" key="2">
    <citation type="journal article" date="2019" name="Int. J. Syst. Evol. Microbiol.">
        <title>The Global Catalogue of Microorganisms (GCM) 10K type strain sequencing project: providing services to taxonomists for standard genome sequencing and annotation.</title>
        <authorList>
            <consortium name="The Broad Institute Genomics Platform"/>
            <consortium name="The Broad Institute Genome Sequencing Center for Infectious Disease"/>
            <person name="Wu L."/>
            <person name="Ma J."/>
        </authorList>
    </citation>
    <scope>NUCLEOTIDE SEQUENCE [LARGE SCALE GENOMIC DNA]</scope>
    <source>
        <strain evidence="5">CGMCC 1.15931</strain>
    </source>
</reference>
<dbReference type="RefSeq" id="WP_155468994.1">
    <property type="nucleotide sequence ID" value="NZ_BMKG01000011.1"/>
</dbReference>
<sequence length="427" mass="46095">MDDSHRDEQVTMDRLCIGLYVELDLKWFEHPFTFSRFKLKSAEQIATLCALGLASVRVHPDLSDVRPLPPSTQPVAAQAAAPAPDAPALQAKLAMVERLRVLRASTVRVERACADTTRRIHAIERQLFARPEDSARQAVQLVGQITESILDAPELAIHVMGDAAGGEDTCCHALNVTMLSLMMAREIGLPQPVAAALGLGALLHDAGCRTIPERLLTAPGPLTASEQHLFELHPRYGVDLVQGMHGVDGIKAAAGVIGEHHERFDGSGYPGGLRGEAIGLLARIVAIADHYDEMCNPVDLAAAQTPHEALSTMFAKHRARFDPKLLQVFIHCLGVYPPGTLVQLSNGMLGMVSTVNTARPMKPMLVVFDPGVPKHEAIVVDLERDGELNIVRAVRPAQVPPAVVAYLSPRRRVSYYFDAGQPGAAAP</sequence>
<dbReference type="OrthoDB" id="9764808at2"/>
<dbReference type="AlphaFoldDB" id="A0A6I3SRF0"/>
<evidence type="ECO:0000313" key="5">
    <source>
        <dbReference type="Proteomes" id="UP000622638"/>
    </source>
</evidence>
<gene>
    <name evidence="2" type="ORF">GCM10011572_28450</name>
    <name evidence="3" type="ORF">GM672_02775</name>
</gene>
<dbReference type="SMART" id="SM00471">
    <property type="entry name" value="HDc"/>
    <property type="match status" value="1"/>
</dbReference>
<accession>A0A6I3SRF0</accession>
<dbReference type="Proteomes" id="UP000430634">
    <property type="component" value="Unassembled WGS sequence"/>
</dbReference>
<dbReference type="GO" id="GO:0008081">
    <property type="term" value="F:phosphoric diester hydrolase activity"/>
    <property type="evidence" value="ECO:0007669"/>
    <property type="project" value="UniProtKB-ARBA"/>
</dbReference>
<dbReference type="PANTHER" id="PTHR45228">
    <property type="entry name" value="CYCLIC DI-GMP PHOSPHODIESTERASE TM_0186-RELATED"/>
    <property type="match status" value="1"/>
</dbReference>
<dbReference type="InterPro" id="IPR037522">
    <property type="entry name" value="HD_GYP_dom"/>
</dbReference>
<name>A0A6I3SRF0_9BURK</name>
<feature type="domain" description="HD-GYP" evidence="1">
    <location>
        <begin position="149"/>
        <end position="345"/>
    </location>
</feature>
<keyword evidence="5" id="KW-1185">Reference proteome</keyword>
<evidence type="ECO:0000259" key="1">
    <source>
        <dbReference type="PROSITE" id="PS51832"/>
    </source>
</evidence>
<proteinExistence type="predicted"/>
<evidence type="ECO:0000313" key="3">
    <source>
        <dbReference type="EMBL" id="MTV51651.1"/>
    </source>
</evidence>
<organism evidence="3 4">
    <name type="scientific">Pseudoduganella buxea</name>
    <dbReference type="NCBI Taxonomy" id="1949069"/>
    <lineage>
        <taxon>Bacteria</taxon>
        <taxon>Pseudomonadati</taxon>
        <taxon>Pseudomonadota</taxon>
        <taxon>Betaproteobacteria</taxon>
        <taxon>Burkholderiales</taxon>
        <taxon>Oxalobacteraceae</taxon>
        <taxon>Telluria group</taxon>
        <taxon>Pseudoduganella</taxon>
    </lineage>
</organism>
<dbReference type="EMBL" id="BMKG01000011">
    <property type="protein sequence ID" value="GGC04902.1"/>
    <property type="molecule type" value="Genomic_DNA"/>
</dbReference>
<protein>
    <submittedName>
        <fullName evidence="3">DUF3391 domain-containing protein</fullName>
    </submittedName>
    <submittedName>
        <fullName evidence="2">HD family phosphohydrolase</fullName>
    </submittedName>
</protein>
<reference evidence="2" key="4">
    <citation type="submission" date="2024-05" db="EMBL/GenBank/DDBJ databases">
        <authorList>
            <person name="Sun Q."/>
            <person name="Zhou Y."/>
        </authorList>
    </citation>
    <scope>NUCLEOTIDE SEQUENCE</scope>
    <source>
        <strain evidence="2">CGMCC 1.15931</strain>
    </source>
</reference>
<dbReference type="Gene3D" id="1.10.3210.10">
    <property type="entry name" value="Hypothetical protein af1432"/>
    <property type="match status" value="1"/>
</dbReference>
<dbReference type="Proteomes" id="UP000622638">
    <property type="component" value="Unassembled WGS sequence"/>
</dbReference>
<dbReference type="InterPro" id="IPR052020">
    <property type="entry name" value="Cyclic_di-GMP/3'3'-cGAMP_PDE"/>
</dbReference>
<dbReference type="Pfam" id="PF11871">
    <property type="entry name" value="DUF3391"/>
    <property type="match status" value="1"/>
</dbReference>
<dbReference type="EMBL" id="WNKZ01000004">
    <property type="protein sequence ID" value="MTV51651.1"/>
    <property type="molecule type" value="Genomic_DNA"/>
</dbReference>
<evidence type="ECO:0000313" key="2">
    <source>
        <dbReference type="EMBL" id="GGC04902.1"/>
    </source>
</evidence>
<comment type="caution">
    <text evidence="3">The sequence shown here is derived from an EMBL/GenBank/DDBJ whole genome shotgun (WGS) entry which is preliminary data.</text>
</comment>
<dbReference type="Pfam" id="PF13487">
    <property type="entry name" value="HD_5"/>
    <property type="match status" value="1"/>
</dbReference>
<reference evidence="2" key="1">
    <citation type="journal article" date="2014" name="Int. J. Syst. Evol. Microbiol.">
        <title>Complete genome of a new Firmicutes species belonging to the dominant human colonic microbiota ('Ruminococcus bicirculans') reveals two chromosomes and a selective capacity to utilize plant glucans.</title>
        <authorList>
            <consortium name="NISC Comparative Sequencing Program"/>
            <person name="Wegmann U."/>
            <person name="Louis P."/>
            <person name="Goesmann A."/>
            <person name="Henrissat B."/>
            <person name="Duncan S.H."/>
            <person name="Flint H.J."/>
        </authorList>
    </citation>
    <scope>NUCLEOTIDE SEQUENCE</scope>
    <source>
        <strain evidence="2">CGMCC 1.15931</strain>
    </source>
</reference>
<dbReference type="InterPro" id="IPR003607">
    <property type="entry name" value="HD/PDEase_dom"/>
</dbReference>
<reference evidence="3 4" key="3">
    <citation type="submission" date="2019-11" db="EMBL/GenBank/DDBJ databases">
        <title>Type strains purchased from KCTC, JCM and DSMZ.</title>
        <authorList>
            <person name="Lu H."/>
        </authorList>
    </citation>
    <scope>NUCLEOTIDE SEQUENCE [LARGE SCALE GENOMIC DNA]</scope>
    <source>
        <strain evidence="3 4">KCTC 52429</strain>
    </source>
</reference>
<dbReference type="PANTHER" id="PTHR45228:SF4">
    <property type="entry name" value="LIPOPROTEIN"/>
    <property type="match status" value="1"/>
</dbReference>
<dbReference type="CDD" id="cd00077">
    <property type="entry name" value="HDc"/>
    <property type="match status" value="1"/>
</dbReference>